<comment type="subcellular location">
    <subcellularLocation>
        <location evidence="7">Cell membrane</location>
        <topology evidence="7">Single-pass membrane protein</topology>
    </subcellularLocation>
</comment>
<keyword evidence="9" id="KW-1185">Reference proteome</keyword>
<evidence type="ECO:0000313" key="9">
    <source>
        <dbReference type="Proteomes" id="UP000790580"/>
    </source>
</evidence>
<dbReference type="NCBIfam" id="TIGR00247">
    <property type="entry name" value="endolytic transglycosylase MltG"/>
    <property type="match status" value="1"/>
</dbReference>
<name>A0ABS6JQ87_9BACI</name>
<reference evidence="8 9" key="1">
    <citation type="submission" date="2021-06" db="EMBL/GenBank/DDBJ databases">
        <title>Bacillus sp. RD4P76, an endophyte from a halophyte.</title>
        <authorList>
            <person name="Sun J.-Q."/>
        </authorList>
    </citation>
    <scope>NUCLEOTIDE SEQUENCE [LARGE SCALE GENOMIC DNA]</scope>
    <source>
        <strain evidence="8 9">JCM 17098</strain>
    </source>
</reference>
<comment type="similarity">
    <text evidence="7">Belongs to the transglycosylase MltG family.</text>
</comment>
<accession>A0ABS6JQ87</accession>
<feature type="transmembrane region" description="Helical" evidence="7">
    <location>
        <begin position="34"/>
        <end position="54"/>
    </location>
</feature>
<gene>
    <name evidence="7 8" type="primary">mltG</name>
    <name evidence="8" type="ORF">KS407_04280</name>
</gene>
<evidence type="ECO:0000256" key="4">
    <source>
        <dbReference type="ARBA" id="ARBA00023136"/>
    </source>
</evidence>
<dbReference type="PANTHER" id="PTHR30518">
    <property type="entry name" value="ENDOLYTIC MUREIN TRANSGLYCOSYLASE"/>
    <property type="match status" value="1"/>
</dbReference>
<dbReference type="HAMAP" id="MF_02065">
    <property type="entry name" value="MltG"/>
    <property type="match status" value="1"/>
</dbReference>
<comment type="catalytic activity">
    <reaction evidence="7">
        <text>a peptidoglycan chain = a peptidoglycan chain with N-acetyl-1,6-anhydromuramyl-[peptide] at the reducing end + a peptidoglycan chain with N-acetylglucosamine at the non-reducing end.</text>
        <dbReference type="EC" id="4.2.2.29"/>
    </reaction>
</comment>
<keyword evidence="4 7" id="KW-0472">Membrane</keyword>
<evidence type="ECO:0000256" key="3">
    <source>
        <dbReference type="ARBA" id="ARBA00022989"/>
    </source>
</evidence>
<evidence type="ECO:0000256" key="1">
    <source>
        <dbReference type="ARBA" id="ARBA00022475"/>
    </source>
</evidence>
<dbReference type="RefSeq" id="WP_088077764.1">
    <property type="nucleotide sequence ID" value="NZ_JAHQCR010000021.1"/>
</dbReference>
<dbReference type="CDD" id="cd08010">
    <property type="entry name" value="MltG_like"/>
    <property type="match status" value="1"/>
</dbReference>
<comment type="function">
    <text evidence="7">Functions as a peptidoglycan terminase that cleaves nascent peptidoglycan strands endolytically to terminate their elongation.</text>
</comment>
<keyword evidence="1 7" id="KW-1003">Cell membrane</keyword>
<feature type="site" description="Important for catalytic activity" evidence="7">
    <location>
        <position position="263"/>
    </location>
</feature>
<evidence type="ECO:0000256" key="6">
    <source>
        <dbReference type="ARBA" id="ARBA00023316"/>
    </source>
</evidence>
<sequence>MEKNDKKEKRETKKKINREKLVEKQKEASVVRRIVFVCLMIILLAISGGAYAAYNYVVSAIGPVDEEDDTIVEVSIPIGSTSTSIGNILEENGVISSADIFRLYVRFTNESGFQAGDYELTKAMPMDQIIDELKQGAVYLDYNLTFTIPEGRWLEEAIQIIVEETNLEEEDLVETLNDEEYLQELIDRYAMLEDVILDDEIRWPLEGYLFPARYDFVEEEVEAEQVIQTMLDRTAAILTANGAGESEYTYHEILTMASIVEGEARNDEEREKIAGVIFNRLTANMRLEMDPTVGYAHGERFSRTLNEHLEIRSPYNTYHVHGIPIGPINSPGEASIRAVLNPMVHDYLFFYHAPSGNVYFSEDFEEHNRAIQQYR</sequence>
<protein>
    <recommendedName>
        <fullName evidence="7">Endolytic murein transglycosylase</fullName>
        <ecNumber evidence="7">4.2.2.29</ecNumber>
    </recommendedName>
    <alternativeName>
        <fullName evidence="7">Peptidoglycan lytic transglycosylase</fullName>
    </alternativeName>
    <alternativeName>
        <fullName evidence="7">Peptidoglycan polymerization terminase</fullName>
    </alternativeName>
</protein>
<keyword evidence="3 7" id="KW-1133">Transmembrane helix</keyword>
<dbReference type="EC" id="4.2.2.29" evidence="7"/>
<dbReference type="Proteomes" id="UP000790580">
    <property type="component" value="Unassembled WGS sequence"/>
</dbReference>
<organism evidence="8 9">
    <name type="scientific">Evansella alkalicola</name>
    <dbReference type="NCBI Taxonomy" id="745819"/>
    <lineage>
        <taxon>Bacteria</taxon>
        <taxon>Bacillati</taxon>
        <taxon>Bacillota</taxon>
        <taxon>Bacilli</taxon>
        <taxon>Bacillales</taxon>
        <taxon>Bacillaceae</taxon>
        <taxon>Evansella</taxon>
    </lineage>
</organism>
<keyword evidence="6 7" id="KW-0961">Cell wall biogenesis/degradation</keyword>
<dbReference type="PANTHER" id="PTHR30518:SF2">
    <property type="entry name" value="ENDOLYTIC MUREIN TRANSGLYCOSYLASE"/>
    <property type="match status" value="1"/>
</dbReference>
<proteinExistence type="inferred from homology"/>
<evidence type="ECO:0000256" key="2">
    <source>
        <dbReference type="ARBA" id="ARBA00022692"/>
    </source>
</evidence>
<dbReference type="Pfam" id="PF02618">
    <property type="entry name" value="YceG"/>
    <property type="match status" value="1"/>
</dbReference>
<comment type="caution">
    <text evidence="8">The sequence shown here is derived from an EMBL/GenBank/DDBJ whole genome shotgun (WGS) entry which is preliminary data.</text>
</comment>
<dbReference type="InterPro" id="IPR003770">
    <property type="entry name" value="MLTG-like"/>
</dbReference>
<dbReference type="Gene3D" id="3.30.1490.480">
    <property type="entry name" value="Endolytic murein transglycosylase"/>
    <property type="match status" value="1"/>
</dbReference>
<evidence type="ECO:0000313" key="8">
    <source>
        <dbReference type="EMBL" id="MBU9720663.1"/>
    </source>
</evidence>
<evidence type="ECO:0000256" key="7">
    <source>
        <dbReference type="HAMAP-Rule" id="MF_02065"/>
    </source>
</evidence>
<keyword evidence="2 7" id="KW-0812">Transmembrane</keyword>
<dbReference type="EMBL" id="JAHQCR010000021">
    <property type="protein sequence ID" value="MBU9720663.1"/>
    <property type="molecule type" value="Genomic_DNA"/>
</dbReference>
<keyword evidence="5 7" id="KW-0456">Lyase</keyword>
<evidence type="ECO:0000256" key="5">
    <source>
        <dbReference type="ARBA" id="ARBA00023239"/>
    </source>
</evidence>